<evidence type="ECO:0000313" key="2">
    <source>
        <dbReference type="Proteomes" id="UP000264141"/>
    </source>
</evidence>
<dbReference type="InterPro" id="IPR038071">
    <property type="entry name" value="UROD/MetE-like_sf"/>
</dbReference>
<evidence type="ECO:0008006" key="3">
    <source>
        <dbReference type="Google" id="ProtNLM"/>
    </source>
</evidence>
<dbReference type="AlphaFoldDB" id="A0A3D1JIX8"/>
<dbReference type="EMBL" id="DPBP01000041">
    <property type="protein sequence ID" value="HCE18394.1"/>
    <property type="molecule type" value="Genomic_DNA"/>
</dbReference>
<proteinExistence type="predicted"/>
<organism evidence="1 2">
    <name type="scientific">Anaerolinea thermolimosa</name>
    <dbReference type="NCBI Taxonomy" id="229919"/>
    <lineage>
        <taxon>Bacteria</taxon>
        <taxon>Bacillati</taxon>
        <taxon>Chloroflexota</taxon>
        <taxon>Anaerolineae</taxon>
        <taxon>Anaerolineales</taxon>
        <taxon>Anaerolineaceae</taxon>
        <taxon>Anaerolinea</taxon>
    </lineage>
</organism>
<protein>
    <recommendedName>
        <fullName evidence="3">Uroporphyrinogen decarboxylase (URO-D) domain-containing protein</fullName>
    </recommendedName>
</protein>
<accession>A0A3D1JIX8</accession>
<comment type="caution">
    <text evidence="1">The sequence shown here is derived from an EMBL/GenBank/DDBJ whole genome shotgun (WGS) entry which is preliminary data.</text>
</comment>
<sequence>MVELTKKERLMRQVRGLEVDRVPTIGGWIGGGRVLARIAGMDEREYLADPERAVIAAHQALDVDGMVQPVIPLGIDQIRTGLVQEESFRGVEPEEVLELAEMYPDSEKEILATFDAVAAEERYRDYFERAFQKWGGIQPVPNFWEMGGHFPLYTEVGYTAFWTACALYPEAVGKIYWARAVQSRERAKILVKLYREYDLVPIMFCGEDLCNNSGPMVSPTFLRRYYFPTVRMIVEPLVDAGVRLVHHCDGDVRPLLSDFIEIGFSGLQGFQYELGIDLCELRGLRSRMGEELLLFTGLSVSRTLPFGTLEDVREEIDYFLDCTDGGRGMFLFTSNVTGVETPPENLVEAYRYVRTRKPGVLGNPPRREWPWRVKHGE</sequence>
<dbReference type="Gene3D" id="3.20.20.210">
    <property type="match status" value="1"/>
</dbReference>
<dbReference type="SUPFAM" id="SSF51726">
    <property type="entry name" value="UROD/MetE-like"/>
    <property type="match status" value="1"/>
</dbReference>
<reference evidence="1 2" key="1">
    <citation type="journal article" date="2018" name="Nat. Biotechnol.">
        <title>A standardized bacterial taxonomy based on genome phylogeny substantially revises the tree of life.</title>
        <authorList>
            <person name="Parks D.H."/>
            <person name="Chuvochina M."/>
            <person name="Waite D.W."/>
            <person name="Rinke C."/>
            <person name="Skarshewski A."/>
            <person name="Chaumeil P.A."/>
            <person name="Hugenholtz P."/>
        </authorList>
    </citation>
    <scope>NUCLEOTIDE SEQUENCE [LARGE SCALE GENOMIC DNA]</scope>
    <source>
        <strain evidence="1">UBA8781</strain>
    </source>
</reference>
<name>A0A3D1JIX8_9CHLR</name>
<dbReference type="STRING" id="229919.GCA_001050195_00070"/>
<dbReference type="Proteomes" id="UP000264141">
    <property type="component" value="Unassembled WGS sequence"/>
</dbReference>
<gene>
    <name evidence="1" type="ORF">DEQ80_11085</name>
</gene>
<evidence type="ECO:0000313" key="1">
    <source>
        <dbReference type="EMBL" id="HCE18394.1"/>
    </source>
</evidence>